<gene>
    <name evidence="12" type="primary">trpD</name>
    <name evidence="15" type="ORF">CA260_02515</name>
</gene>
<feature type="binding site" evidence="12">
    <location>
        <position position="102"/>
    </location>
    <ligand>
        <name>5-phospho-alpha-D-ribose 1-diphosphate</name>
        <dbReference type="ChEBI" id="CHEBI:58017"/>
    </ligand>
</feature>
<dbReference type="GO" id="GO:0004048">
    <property type="term" value="F:anthranilate phosphoribosyltransferase activity"/>
    <property type="evidence" value="ECO:0007669"/>
    <property type="project" value="UniProtKB-UniRule"/>
</dbReference>
<evidence type="ECO:0000313" key="15">
    <source>
        <dbReference type="EMBL" id="RAO76809.1"/>
    </source>
</evidence>
<comment type="catalytic activity">
    <reaction evidence="10 12">
        <text>N-(5-phospho-beta-D-ribosyl)anthranilate + diphosphate = 5-phospho-alpha-D-ribose 1-diphosphate + anthranilate</text>
        <dbReference type="Rhea" id="RHEA:11768"/>
        <dbReference type="ChEBI" id="CHEBI:16567"/>
        <dbReference type="ChEBI" id="CHEBI:18277"/>
        <dbReference type="ChEBI" id="CHEBI:33019"/>
        <dbReference type="ChEBI" id="CHEBI:58017"/>
        <dbReference type="EC" id="2.4.2.18"/>
    </reaction>
</comment>
<dbReference type="GO" id="GO:0000287">
    <property type="term" value="F:magnesium ion binding"/>
    <property type="evidence" value="ECO:0007669"/>
    <property type="project" value="UniProtKB-UniRule"/>
</dbReference>
<evidence type="ECO:0000256" key="11">
    <source>
        <dbReference type="ARBA" id="ARBA00061188"/>
    </source>
</evidence>
<evidence type="ECO:0000256" key="6">
    <source>
        <dbReference type="ARBA" id="ARBA00022723"/>
    </source>
</evidence>
<dbReference type="InterPro" id="IPR017459">
    <property type="entry name" value="Glycosyl_Trfase_fam3_N_dom"/>
</dbReference>
<dbReference type="SUPFAM" id="SSF52418">
    <property type="entry name" value="Nucleoside phosphorylase/phosphoribosyltransferase catalytic domain"/>
    <property type="match status" value="1"/>
</dbReference>
<feature type="binding site" evidence="12">
    <location>
        <position position="134"/>
    </location>
    <ligand>
        <name>5-phospho-alpha-D-ribose 1-diphosphate</name>
        <dbReference type="ChEBI" id="CHEBI:58017"/>
    </ligand>
</feature>
<dbReference type="PANTHER" id="PTHR43285">
    <property type="entry name" value="ANTHRANILATE PHOSPHORIBOSYLTRANSFERASE"/>
    <property type="match status" value="1"/>
</dbReference>
<dbReference type="RefSeq" id="WP_111980876.1">
    <property type="nucleotide sequence ID" value="NZ_NFZS01000001.1"/>
</dbReference>
<comment type="subunit">
    <text evidence="2 12">Homodimer.</text>
</comment>
<dbReference type="Gene3D" id="3.40.1030.10">
    <property type="entry name" value="Nucleoside phosphorylase/phosphoribosyltransferase catalytic domain"/>
    <property type="match status" value="1"/>
</dbReference>
<dbReference type="EC" id="2.4.2.18" evidence="12"/>
<dbReference type="NCBIfam" id="TIGR01245">
    <property type="entry name" value="trpD"/>
    <property type="match status" value="1"/>
</dbReference>
<dbReference type="OrthoDB" id="9806430at2"/>
<keyword evidence="3 12" id="KW-0028">Amino-acid biosynthesis</keyword>
<dbReference type="GO" id="GO:0000162">
    <property type="term" value="P:L-tryptophan biosynthetic process"/>
    <property type="evidence" value="ECO:0007669"/>
    <property type="project" value="UniProtKB-UniRule"/>
</dbReference>
<dbReference type="GO" id="GO:0005829">
    <property type="term" value="C:cytosol"/>
    <property type="evidence" value="ECO:0007669"/>
    <property type="project" value="TreeGrafter"/>
</dbReference>
<dbReference type="PANTHER" id="PTHR43285:SF2">
    <property type="entry name" value="ANTHRANILATE PHOSPHORIBOSYLTRANSFERASE"/>
    <property type="match status" value="1"/>
</dbReference>
<feature type="binding site" evidence="12">
    <location>
        <position position="94"/>
    </location>
    <ligand>
        <name>5-phospho-alpha-D-ribose 1-diphosphate</name>
        <dbReference type="ChEBI" id="CHEBI:58017"/>
    </ligand>
</feature>
<dbReference type="InterPro" id="IPR005940">
    <property type="entry name" value="Anthranilate_Pribosyl_Tfrase"/>
</dbReference>
<feature type="binding site" evidence="12">
    <location>
        <position position="240"/>
    </location>
    <ligand>
        <name>Mg(2+)</name>
        <dbReference type="ChEBI" id="CHEBI:18420"/>
        <label>2</label>
    </ligand>
</feature>
<feature type="binding site" evidence="12">
    <location>
        <position position="106"/>
    </location>
    <ligand>
        <name>Mg(2+)</name>
        <dbReference type="ChEBI" id="CHEBI:18420"/>
        <label>1</label>
    </ligand>
</feature>
<comment type="similarity">
    <text evidence="12">Belongs to the anthranilate phosphoribosyltransferase family.</text>
</comment>
<proteinExistence type="inferred from homology"/>
<dbReference type="AlphaFoldDB" id="A0A328P457"/>
<keyword evidence="4 12" id="KW-0328">Glycosyltransferase</keyword>
<comment type="function">
    <text evidence="12">Catalyzes the transfer of the phosphoribosyl group of 5-phosphorylribose-1-pyrophosphate (PRPP) to anthranilate to yield N-(5'-phosphoribosyl)-anthranilate (PRA).</text>
</comment>
<keyword evidence="5 12" id="KW-0808">Transferase</keyword>
<evidence type="ECO:0000259" key="14">
    <source>
        <dbReference type="Pfam" id="PF02885"/>
    </source>
</evidence>
<feature type="binding site" evidence="12">
    <location>
        <begin position="104"/>
        <end position="107"/>
    </location>
    <ligand>
        <name>5-phospho-alpha-D-ribose 1-diphosphate</name>
        <dbReference type="ChEBI" id="CHEBI:58017"/>
    </ligand>
</feature>
<feature type="domain" description="Glycosyl transferase family 3 N-terminal" evidence="14">
    <location>
        <begin position="16"/>
        <end position="77"/>
    </location>
</feature>
<feature type="binding site" evidence="12">
    <location>
        <begin position="97"/>
        <end position="98"/>
    </location>
    <ligand>
        <name>5-phospho-alpha-D-ribose 1-diphosphate</name>
        <dbReference type="ChEBI" id="CHEBI:58017"/>
    </ligand>
</feature>
<evidence type="ECO:0000256" key="7">
    <source>
        <dbReference type="ARBA" id="ARBA00022822"/>
    </source>
</evidence>
<dbReference type="UniPathway" id="UPA00035">
    <property type="reaction ID" value="UER00041"/>
</dbReference>
<comment type="caution">
    <text evidence="15">The sequence shown here is derived from an EMBL/GenBank/DDBJ whole genome shotgun (WGS) entry which is preliminary data.</text>
</comment>
<dbReference type="InterPro" id="IPR035902">
    <property type="entry name" value="Nuc_phospho_transferase"/>
</dbReference>
<evidence type="ECO:0000256" key="1">
    <source>
        <dbReference type="ARBA" id="ARBA00004907"/>
    </source>
</evidence>
<sequence length="355" mass="37707">MNGASTVGRRVTITPQEALQRTIEHREIFHDEMIELMRQIMRGEVSPLMTAAIITGLRVKKETVGEITGAARVMRELSAKVELPAHEHFVDIVGTGGDGASSFNISTASMFVAAAAGARIAKHGGRSVSSKSGSADVLEALGAVIDLSPAKVAQCMEETGIGFMFAPNHHPAMKVVAPVRKEMGVRTLFNILGPLTNPAGAPNMLMGVFHPDLVGIQVRVLQQLGTKHALVVWGRDGMDEISLGAATLVGELRDGNVREYEVEPEDFGLAMASSRNLRVENAEESRAMLLEALEGRRGVPHDIVCLNAGAALYAANVVDSIAAGIELARNTIAAGAARAKMDDFVATTRRLAQAC</sequence>
<dbReference type="EMBL" id="NFZS01000001">
    <property type="protein sequence ID" value="RAO76809.1"/>
    <property type="molecule type" value="Genomic_DNA"/>
</dbReference>
<keyword evidence="7 12" id="KW-0822">Tryptophan biosynthesis</keyword>
<comment type="pathway">
    <text evidence="1 12">Amino-acid biosynthesis; L-tryptophan biosynthesis; L-tryptophan from chorismate: step 2/5.</text>
</comment>
<evidence type="ECO:0000256" key="9">
    <source>
        <dbReference type="ARBA" id="ARBA00023141"/>
    </source>
</evidence>
<accession>A0A328P457</accession>
<evidence type="ECO:0000256" key="3">
    <source>
        <dbReference type="ARBA" id="ARBA00022605"/>
    </source>
</evidence>
<dbReference type="Gene3D" id="1.20.970.10">
    <property type="entry name" value="Transferase, Pyrimidine Nucleoside Phosphorylase, Chain C"/>
    <property type="match status" value="1"/>
</dbReference>
<feature type="binding site" evidence="12">
    <location>
        <position position="94"/>
    </location>
    <ligand>
        <name>anthranilate</name>
        <dbReference type="ChEBI" id="CHEBI:16567"/>
        <label>1</label>
    </ligand>
</feature>
<reference evidence="15 16" key="1">
    <citation type="journal article" date="2018" name="Genet. Mol. Biol.">
        <title>The genome sequence of Dyella jiangningensis FCAV SCS01 from a lignocellulose-decomposing microbial consortium metagenome reveals potential for biotechnological applications.</title>
        <authorList>
            <person name="Desiderato J.G."/>
            <person name="Alvarenga D.O."/>
            <person name="Constancio M.T.L."/>
            <person name="Alves L.M.C."/>
            <person name="Varani A.M."/>
        </authorList>
    </citation>
    <scope>NUCLEOTIDE SEQUENCE [LARGE SCALE GENOMIC DNA]</scope>
    <source>
        <strain evidence="15 16">FCAV SCS01</strain>
    </source>
</reference>
<keyword evidence="16" id="KW-1185">Reference proteome</keyword>
<evidence type="ECO:0000256" key="5">
    <source>
        <dbReference type="ARBA" id="ARBA00022679"/>
    </source>
</evidence>
<dbReference type="SUPFAM" id="SSF47648">
    <property type="entry name" value="Nucleoside phosphorylase/phosphoribosyltransferase N-terminal domain"/>
    <property type="match status" value="1"/>
</dbReference>
<keyword evidence="6 12" id="KW-0479">Metal-binding</keyword>
<protein>
    <recommendedName>
        <fullName evidence="12">Anthranilate phosphoribosyltransferase</fullName>
        <ecNumber evidence="12">2.4.2.18</ecNumber>
    </recommendedName>
</protein>
<feature type="binding site" evidence="12">
    <location>
        <position position="239"/>
    </location>
    <ligand>
        <name>Mg(2+)</name>
        <dbReference type="ChEBI" id="CHEBI:18420"/>
        <label>2</label>
    </ligand>
</feature>
<comment type="caution">
    <text evidence="12">Lacks conserved residue(s) required for the propagation of feature annotation.</text>
</comment>
<organism evidence="15 16">
    <name type="scientific">Dyella jiangningensis</name>
    <dbReference type="NCBI Taxonomy" id="1379159"/>
    <lineage>
        <taxon>Bacteria</taxon>
        <taxon>Pseudomonadati</taxon>
        <taxon>Pseudomonadota</taxon>
        <taxon>Gammaproteobacteria</taxon>
        <taxon>Lysobacterales</taxon>
        <taxon>Rhodanobacteraceae</taxon>
        <taxon>Dyella</taxon>
    </lineage>
</organism>
<dbReference type="FunFam" id="3.40.1030.10:FF:000002">
    <property type="entry name" value="Anthranilate phosphoribosyltransferase"/>
    <property type="match status" value="1"/>
</dbReference>
<feature type="binding site" evidence="12">
    <location>
        <position position="180"/>
    </location>
    <ligand>
        <name>anthranilate</name>
        <dbReference type="ChEBI" id="CHEBI:16567"/>
        <label>2</label>
    </ligand>
</feature>
<evidence type="ECO:0000256" key="10">
    <source>
        <dbReference type="ARBA" id="ARBA00052328"/>
    </source>
</evidence>
<evidence type="ECO:0000256" key="8">
    <source>
        <dbReference type="ARBA" id="ARBA00022842"/>
    </source>
</evidence>
<dbReference type="Pfam" id="PF00591">
    <property type="entry name" value="Glycos_transf_3"/>
    <property type="match status" value="1"/>
</dbReference>
<feature type="domain" description="Glycosyl transferase family 3" evidence="13">
    <location>
        <begin position="87"/>
        <end position="337"/>
    </location>
</feature>
<feature type="binding site" evidence="12">
    <location>
        <begin position="122"/>
        <end position="130"/>
    </location>
    <ligand>
        <name>5-phospho-alpha-D-ribose 1-diphosphate</name>
        <dbReference type="ChEBI" id="CHEBI:58017"/>
    </ligand>
</feature>
<evidence type="ECO:0000256" key="12">
    <source>
        <dbReference type="HAMAP-Rule" id="MF_00211"/>
    </source>
</evidence>
<dbReference type="InterPro" id="IPR036320">
    <property type="entry name" value="Glycosyl_Trfase_fam3_N_dom_sf"/>
</dbReference>
<evidence type="ECO:0000256" key="2">
    <source>
        <dbReference type="ARBA" id="ARBA00011738"/>
    </source>
</evidence>
<evidence type="ECO:0000259" key="13">
    <source>
        <dbReference type="Pfam" id="PF00591"/>
    </source>
</evidence>
<evidence type="ECO:0000256" key="4">
    <source>
        <dbReference type="ARBA" id="ARBA00022676"/>
    </source>
</evidence>
<dbReference type="Pfam" id="PF02885">
    <property type="entry name" value="Glycos_trans_3N"/>
    <property type="match status" value="1"/>
</dbReference>
<name>A0A328P457_9GAMM</name>
<keyword evidence="9 12" id="KW-0057">Aromatic amino acid biosynthesis</keyword>
<dbReference type="FunFam" id="1.20.970.10:FF:000006">
    <property type="entry name" value="Anthranilate phosphoribosyltransferase"/>
    <property type="match status" value="1"/>
</dbReference>
<feature type="binding site" evidence="12">
    <location>
        <position position="240"/>
    </location>
    <ligand>
        <name>Mg(2+)</name>
        <dbReference type="ChEBI" id="CHEBI:18420"/>
        <label>1</label>
    </ligand>
</feature>
<comment type="similarity">
    <text evidence="11">In the C-terminal section; belongs to the anthranilate phosphoribosyltransferase family.</text>
</comment>
<evidence type="ECO:0000313" key="16">
    <source>
        <dbReference type="Proteomes" id="UP000248926"/>
    </source>
</evidence>
<dbReference type="HAMAP" id="MF_00211">
    <property type="entry name" value="TrpD"/>
    <property type="match status" value="1"/>
</dbReference>
<comment type="cofactor">
    <cofactor evidence="12">
        <name>Mg(2+)</name>
        <dbReference type="ChEBI" id="CHEBI:18420"/>
    </cofactor>
    <text evidence="12">Binds 2 magnesium ions per monomer.</text>
</comment>
<dbReference type="Proteomes" id="UP000248926">
    <property type="component" value="Unassembled WGS sequence"/>
</dbReference>
<dbReference type="InterPro" id="IPR000312">
    <property type="entry name" value="Glycosyl_Trfase_fam3"/>
</dbReference>
<keyword evidence="8 12" id="KW-0460">Magnesium</keyword>